<dbReference type="Proteomes" id="UP000308713">
    <property type="component" value="Unassembled WGS sequence"/>
</dbReference>
<keyword evidence="3" id="KW-1185">Reference proteome</keyword>
<dbReference type="EMBL" id="VDCS01000010">
    <property type="protein sequence ID" value="TNJ43470.1"/>
    <property type="molecule type" value="Genomic_DNA"/>
</dbReference>
<sequence>MKYFCFLFVLLPFLGFSQNDLLNEIDTDSLRANEVSATFKGLKIVNFESTKLVDKGDFTFVVAHRFGSLKNGFDSFFGLDDAVTRLNFIFGVCDGLNIGVSRSSFQKIYEASAKYRLIKQTHSGIPFTIVGYNSVLVNTGLEKDNLPLLEFKHRMGYTAQILISRKINNNLSLELAPTFFHDNYVAVNEQDNSQYALGLGGRYKISKRVSLNVDYGWHLNRASTSPFKNPLSVGVDIETGGHVFQMHFTNAQGMNTNSFLGQSTGDWSDGDIYFGFNLSRVF</sequence>
<dbReference type="AlphaFoldDB" id="A0A5C4SIB6"/>
<proteinExistence type="predicted"/>
<name>A0A5C4SIB6_9FLAO</name>
<organism evidence="2 3">
    <name type="scientific">Allotamlana fucoidanivorans</name>
    <dbReference type="NCBI Taxonomy" id="2583814"/>
    <lineage>
        <taxon>Bacteria</taxon>
        <taxon>Pseudomonadati</taxon>
        <taxon>Bacteroidota</taxon>
        <taxon>Flavobacteriia</taxon>
        <taxon>Flavobacteriales</taxon>
        <taxon>Flavobacteriaceae</taxon>
        <taxon>Allotamlana</taxon>
    </lineage>
</organism>
<comment type="caution">
    <text evidence="2">The sequence shown here is derived from an EMBL/GenBank/DDBJ whole genome shotgun (WGS) entry which is preliminary data.</text>
</comment>
<protein>
    <recommendedName>
        <fullName evidence="1">DUF5777 domain-containing protein</fullName>
    </recommendedName>
</protein>
<dbReference type="InterPro" id="IPR045916">
    <property type="entry name" value="DUF5777"/>
</dbReference>
<gene>
    <name evidence="2" type="ORF">FGF67_11155</name>
</gene>
<feature type="domain" description="DUF5777" evidence="1">
    <location>
        <begin position="39"/>
        <end position="282"/>
    </location>
</feature>
<evidence type="ECO:0000313" key="2">
    <source>
        <dbReference type="EMBL" id="TNJ43470.1"/>
    </source>
</evidence>
<reference evidence="2 3" key="1">
    <citation type="submission" date="2019-05" db="EMBL/GenBank/DDBJ databases">
        <title>Tamlana fucoidanivorans sp. nov., isolated from the surface of algae collected from Fujian province in China.</title>
        <authorList>
            <person name="Li J."/>
        </authorList>
    </citation>
    <scope>NUCLEOTIDE SEQUENCE [LARGE SCALE GENOMIC DNA]</scope>
    <source>
        <strain evidence="2 3">CW2-9</strain>
    </source>
</reference>
<dbReference type="OrthoDB" id="1117410at2"/>
<dbReference type="RefSeq" id="WP_139697769.1">
    <property type="nucleotide sequence ID" value="NZ_CP074074.1"/>
</dbReference>
<evidence type="ECO:0000259" key="1">
    <source>
        <dbReference type="Pfam" id="PF19089"/>
    </source>
</evidence>
<accession>A0A5C4SIB6</accession>
<evidence type="ECO:0000313" key="3">
    <source>
        <dbReference type="Proteomes" id="UP000308713"/>
    </source>
</evidence>
<dbReference type="SUPFAM" id="SSF56935">
    <property type="entry name" value="Porins"/>
    <property type="match status" value="1"/>
</dbReference>
<dbReference type="Pfam" id="PF19089">
    <property type="entry name" value="DUF5777"/>
    <property type="match status" value="1"/>
</dbReference>